<keyword evidence="2" id="KW-1185">Reference proteome</keyword>
<evidence type="ECO:0000313" key="2">
    <source>
        <dbReference type="Proteomes" id="UP000707731"/>
    </source>
</evidence>
<dbReference type="InterPro" id="IPR020835">
    <property type="entry name" value="Catalase_sf"/>
</dbReference>
<dbReference type="RefSeq" id="WP_195002888.1">
    <property type="nucleotide sequence ID" value="NZ_JADLQN010000002.1"/>
</dbReference>
<dbReference type="Proteomes" id="UP000707731">
    <property type="component" value="Unassembled WGS sequence"/>
</dbReference>
<accession>A0ABS0DC29</accession>
<name>A0ABS0DC29_9NOCA</name>
<gene>
    <name evidence="1" type="ORF">IU449_16030</name>
</gene>
<organism evidence="1 2">
    <name type="scientific">Nocardia higoensis</name>
    <dbReference type="NCBI Taxonomy" id="228599"/>
    <lineage>
        <taxon>Bacteria</taxon>
        <taxon>Bacillati</taxon>
        <taxon>Actinomycetota</taxon>
        <taxon>Actinomycetes</taxon>
        <taxon>Mycobacteriales</taxon>
        <taxon>Nocardiaceae</taxon>
        <taxon>Nocardia</taxon>
    </lineage>
</organism>
<reference evidence="1 2" key="1">
    <citation type="submission" date="2020-10" db="EMBL/GenBank/DDBJ databases">
        <title>Identification of Nocardia species via Next-generation sequencing and recognition of intraspecies genetic diversity.</title>
        <authorList>
            <person name="Li P."/>
            <person name="Li P."/>
            <person name="Lu B."/>
        </authorList>
    </citation>
    <scope>NUCLEOTIDE SEQUENCE [LARGE SCALE GENOMIC DNA]</scope>
    <source>
        <strain evidence="1 2">BJ06-0143</strain>
    </source>
</reference>
<comment type="caution">
    <text evidence="1">The sequence shown here is derived from an EMBL/GenBank/DDBJ whole genome shotgun (WGS) entry which is preliminary data.</text>
</comment>
<evidence type="ECO:0000313" key="1">
    <source>
        <dbReference type="EMBL" id="MBF6356037.1"/>
    </source>
</evidence>
<proteinExistence type="predicted"/>
<dbReference type="EMBL" id="JADLQN010000002">
    <property type="protein sequence ID" value="MBF6356037.1"/>
    <property type="molecule type" value="Genomic_DNA"/>
</dbReference>
<sequence>MTQLFREFFAGAARLRHARVFHPNGLPLSGRLHPEPEVEDLFGEGERAVLARMSKGIGTPSGLPDVLGLALRVLDRDDKPFDLALATTGEGVLGRYFLTPARGWRSARYGSLMPYRLGDRSPVWLFAEPEPGLPSSSSLDDLEEHVRTTPIEYTLSAAGLIGRPRKIARVTLHPVDAGDYRTDFFDPVMNHPDDVRLLPEVVGRVRELAYSGSREGRGQHP</sequence>
<protein>
    <submittedName>
        <fullName evidence="1">Phosphodiesterase</fullName>
    </submittedName>
</protein>
<dbReference type="SUPFAM" id="SSF56634">
    <property type="entry name" value="Heme-dependent catalase-like"/>
    <property type="match status" value="1"/>
</dbReference>